<organism evidence="20 21">
    <name type="scientific">Commensalibacter melissae</name>
    <dbReference type="NCBI Taxonomy" id="2070537"/>
    <lineage>
        <taxon>Bacteria</taxon>
        <taxon>Pseudomonadati</taxon>
        <taxon>Pseudomonadota</taxon>
        <taxon>Alphaproteobacteria</taxon>
        <taxon>Acetobacterales</taxon>
        <taxon>Acetobacteraceae</taxon>
    </lineage>
</organism>
<feature type="domain" description="Tetrapyrrole methylase" evidence="17">
    <location>
        <begin position="231"/>
        <end position="441"/>
    </location>
</feature>
<comment type="catalytic activity">
    <reaction evidence="13">
        <text>precorrin-2 + NAD(+) = sirohydrochlorin + NADH + 2 H(+)</text>
        <dbReference type="Rhea" id="RHEA:15613"/>
        <dbReference type="ChEBI" id="CHEBI:15378"/>
        <dbReference type="ChEBI" id="CHEBI:57540"/>
        <dbReference type="ChEBI" id="CHEBI:57945"/>
        <dbReference type="ChEBI" id="CHEBI:58351"/>
        <dbReference type="ChEBI" id="CHEBI:58827"/>
        <dbReference type="EC" id="1.3.1.76"/>
    </reaction>
</comment>
<dbReference type="Pfam" id="PF13241">
    <property type="entry name" value="NAD_binding_7"/>
    <property type="match status" value="1"/>
</dbReference>
<dbReference type="InterPro" id="IPR028281">
    <property type="entry name" value="Sirohaem_synthase_central"/>
</dbReference>
<evidence type="ECO:0000259" key="17">
    <source>
        <dbReference type="Pfam" id="PF00590"/>
    </source>
</evidence>
<dbReference type="InterPro" id="IPR014777">
    <property type="entry name" value="4pyrrole_Mease_sub1"/>
</dbReference>
<evidence type="ECO:0000256" key="11">
    <source>
        <dbReference type="ARBA" id="ARBA00023268"/>
    </source>
</evidence>
<dbReference type="Proteomes" id="UP000247565">
    <property type="component" value="Unassembled WGS sequence"/>
</dbReference>
<keyword evidence="9" id="KW-0456">Lyase</keyword>
<dbReference type="GO" id="GO:0051287">
    <property type="term" value="F:NAD binding"/>
    <property type="evidence" value="ECO:0007669"/>
    <property type="project" value="InterPro"/>
</dbReference>
<dbReference type="Pfam" id="PF14824">
    <property type="entry name" value="Sirohm_synth_M"/>
    <property type="match status" value="1"/>
</dbReference>
<dbReference type="NCBIfam" id="TIGR01470">
    <property type="entry name" value="cysG_Nterm"/>
    <property type="match status" value="1"/>
</dbReference>
<dbReference type="PANTHER" id="PTHR45790">
    <property type="entry name" value="SIROHEME SYNTHASE-RELATED"/>
    <property type="match status" value="1"/>
</dbReference>
<dbReference type="OrthoDB" id="9815856at2"/>
<dbReference type="FunFam" id="3.40.1010.10:FF:000001">
    <property type="entry name" value="Siroheme synthase"/>
    <property type="match status" value="1"/>
</dbReference>
<comment type="caution">
    <text evidence="20">The sequence shown here is derived from an EMBL/GenBank/DDBJ whole genome shotgun (WGS) entry which is preliminary data.</text>
</comment>
<keyword evidence="8" id="KW-0520">NAD</keyword>
<dbReference type="Gene3D" id="1.10.8.210">
    <property type="entry name" value="Sirohaem synthase, dimerisation domain"/>
    <property type="match status" value="1"/>
</dbReference>
<comment type="pathway">
    <text evidence="14">Cofactor biosynthesis; adenosylcobalamin biosynthesis; precorrin-2 from uroporphyrinogen III: step 1/1.</text>
</comment>
<dbReference type="InterPro" id="IPR003043">
    <property type="entry name" value="Uropor_MeTrfase_CS"/>
</dbReference>
<feature type="domain" description="Sirohaem synthase dimerisation" evidence="18">
    <location>
        <begin position="165"/>
        <end position="213"/>
    </location>
</feature>
<dbReference type="GO" id="GO:0051266">
    <property type="term" value="F:sirohydrochlorin ferrochelatase activity"/>
    <property type="evidence" value="ECO:0007669"/>
    <property type="project" value="InterPro"/>
</dbReference>
<evidence type="ECO:0000256" key="16">
    <source>
        <dbReference type="RuleBase" id="RU003960"/>
    </source>
</evidence>
<comment type="pathway">
    <text evidence="12">Porphyrin-containing compound metabolism; siroheme biosynthesis; precorrin-2 from uroporphyrinogen III: step 1/1.</text>
</comment>
<evidence type="ECO:0000256" key="6">
    <source>
        <dbReference type="ARBA" id="ARBA00022691"/>
    </source>
</evidence>
<reference evidence="20 21" key="1">
    <citation type="submission" date="2018-05" db="EMBL/GenBank/DDBJ databases">
        <title>Reference genomes for bee gut microbiota database.</title>
        <authorList>
            <person name="Ellegaard K.M."/>
        </authorList>
    </citation>
    <scope>NUCLEOTIDE SEQUENCE [LARGE SCALE GENOMIC DNA]</scope>
    <source>
        <strain evidence="20 21">ESL0284</strain>
    </source>
</reference>
<dbReference type="CDD" id="cd11642">
    <property type="entry name" value="SUMT"/>
    <property type="match status" value="1"/>
</dbReference>
<keyword evidence="11" id="KW-0511">Multifunctional enzyme</keyword>
<feature type="active site" description="Proton acceptor" evidence="15">
    <location>
        <position position="261"/>
    </location>
</feature>
<dbReference type="Pfam" id="PF00590">
    <property type="entry name" value="TP_methylase"/>
    <property type="match status" value="1"/>
</dbReference>
<dbReference type="EMBL" id="QGLT01000002">
    <property type="protein sequence ID" value="PXZ00586.1"/>
    <property type="molecule type" value="Genomic_DNA"/>
</dbReference>
<dbReference type="GO" id="GO:0004851">
    <property type="term" value="F:uroporphyrin-III C-methyltransferase activity"/>
    <property type="evidence" value="ECO:0007669"/>
    <property type="project" value="InterPro"/>
</dbReference>
<evidence type="ECO:0000256" key="13">
    <source>
        <dbReference type="ARBA" id="ARBA00047561"/>
    </source>
</evidence>
<keyword evidence="10" id="KW-0627">Porphyrin biosynthesis</keyword>
<dbReference type="GO" id="GO:0043115">
    <property type="term" value="F:precorrin-2 dehydrogenase activity"/>
    <property type="evidence" value="ECO:0007669"/>
    <property type="project" value="UniProtKB-EC"/>
</dbReference>
<dbReference type="UniPathway" id="UPA00262">
    <property type="reaction ID" value="UER00211"/>
</dbReference>
<evidence type="ECO:0000256" key="12">
    <source>
        <dbReference type="ARBA" id="ARBA00025705"/>
    </source>
</evidence>
<comment type="pathway">
    <text evidence="1">Porphyrin-containing compound metabolism; siroheme biosynthesis; sirohydrochlorin from precorrin-2: step 1/1.</text>
</comment>
<dbReference type="PIRSF" id="PIRSF036426">
    <property type="entry name" value="Sirohaem_synth"/>
    <property type="match status" value="1"/>
</dbReference>
<dbReference type="GO" id="GO:0019354">
    <property type="term" value="P:siroheme biosynthetic process"/>
    <property type="evidence" value="ECO:0007669"/>
    <property type="project" value="UniProtKB-UniPathway"/>
</dbReference>
<dbReference type="InterPro" id="IPR035996">
    <property type="entry name" value="4pyrrol_Methylase_sf"/>
</dbReference>
<proteinExistence type="inferred from homology"/>
<comment type="similarity">
    <text evidence="2 16">Belongs to the precorrin methyltransferase family.</text>
</comment>
<keyword evidence="3" id="KW-0169">Cobalamin biosynthesis</keyword>
<dbReference type="PROSITE" id="PS00840">
    <property type="entry name" value="SUMT_2"/>
    <property type="match status" value="1"/>
</dbReference>
<sequence>MNNNLINSEVPSYFPITLRIDGTRIVIIGGGRIAARKIRLLLRKNVQIEVYAQTFNKELQTYEKEKLIKFCSPLLNENDFIQNAKDATLIFITTDNHDYNTHISLWAKKLNIPVCTVDNAELSTFITPSIIDRNPVQIAISTGGSAPVLGRRIRQKIEPLLGQFIGPLASFIGKHRNWAKEILSTHQERQRLWERFIDGYGTSLISQQKEKQAFDFLKNIAKESFLKKGEVWLVGAGPGDPDLLTIKALHHLQNADVILYDNLLSPKILDYIRRDALLFFVGKQKNHHTLKQEEINDSLIKYAQQGKRVLRLKGGDPFIFGRGGEEAEALMHAEIPFKIIPGISASNGCAAYAGIPLTHRECAQACLFLTGHTKKTDQLNLPWENMIFKDQTLVIYMGLSSLPLLCKTLIDKGLDQTWPAAAIEKGTFHDQQVIIGNLKTLPDLVMQKKIGSPVLIIIGQVIHHRVT</sequence>
<gene>
    <name evidence="20" type="primary">cobA</name>
    <name evidence="20" type="ORF">DK869_04045</name>
</gene>
<accession>A0A318NCE0</accession>
<evidence type="ECO:0000256" key="8">
    <source>
        <dbReference type="ARBA" id="ARBA00023027"/>
    </source>
</evidence>
<dbReference type="GO" id="GO:0032259">
    <property type="term" value="P:methylation"/>
    <property type="evidence" value="ECO:0007669"/>
    <property type="project" value="UniProtKB-KW"/>
</dbReference>
<dbReference type="SUPFAM" id="SSF75615">
    <property type="entry name" value="Siroheme synthase middle domains-like"/>
    <property type="match status" value="1"/>
</dbReference>
<keyword evidence="7" id="KW-0560">Oxidoreductase</keyword>
<dbReference type="InterPro" id="IPR019478">
    <property type="entry name" value="Sirohaem_synthase_dimer_dom"/>
</dbReference>
<dbReference type="InterPro" id="IPR036291">
    <property type="entry name" value="NAD(P)-bd_dom_sf"/>
</dbReference>
<keyword evidence="4 16" id="KW-0489">Methyltransferase</keyword>
<evidence type="ECO:0000256" key="2">
    <source>
        <dbReference type="ARBA" id="ARBA00005879"/>
    </source>
</evidence>
<dbReference type="InterPro" id="IPR014776">
    <property type="entry name" value="4pyrrole_Mease_sub2"/>
</dbReference>
<keyword evidence="5 16" id="KW-0808">Transferase</keyword>
<dbReference type="SUPFAM" id="SSF51735">
    <property type="entry name" value="NAD(P)-binding Rossmann-fold domains"/>
    <property type="match status" value="1"/>
</dbReference>
<evidence type="ECO:0000256" key="9">
    <source>
        <dbReference type="ARBA" id="ARBA00023239"/>
    </source>
</evidence>
<dbReference type="PROSITE" id="PS00839">
    <property type="entry name" value="SUMT_1"/>
    <property type="match status" value="1"/>
</dbReference>
<evidence type="ECO:0000256" key="10">
    <source>
        <dbReference type="ARBA" id="ARBA00023244"/>
    </source>
</evidence>
<dbReference type="InterPro" id="IPR006367">
    <property type="entry name" value="Sirohaem_synthase_N"/>
</dbReference>
<dbReference type="FunFam" id="3.30.950.10:FF:000001">
    <property type="entry name" value="Siroheme synthase"/>
    <property type="match status" value="1"/>
</dbReference>
<evidence type="ECO:0000256" key="1">
    <source>
        <dbReference type="ARBA" id="ARBA00005010"/>
    </source>
</evidence>
<dbReference type="SUPFAM" id="SSF53790">
    <property type="entry name" value="Tetrapyrrole methylase"/>
    <property type="match status" value="1"/>
</dbReference>
<name>A0A318NCE0_9PROT</name>
<dbReference type="InterPro" id="IPR050161">
    <property type="entry name" value="Siro_Cobalamin_biosynth"/>
</dbReference>
<evidence type="ECO:0000313" key="21">
    <source>
        <dbReference type="Proteomes" id="UP000247565"/>
    </source>
</evidence>
<dbReference type="Gene3D" id="3.30.950.10">
    <property type="entry name" value="Methyltransferase, Cobalt-precorrin-4 Transmethylase, Domain 2"/>
    <property type="match status" value="1"/>
</dbReference>
<evidence type="ECO:0000313" key="20">
    <source>
        <dbReference type="EMBL" id="PXZ00586.1"/>
    </source>
</evidence>
<dbReference type="GO" id="GO:0009236">
    <property type="term" value="P:cobalamin biosynthetic process"/>
    <property type="evidence" value="ECO:0007669"/>
    <property type="project" value="UniProtKB-KW"/>
</dbReference>
<dbReference type="Gene3D" id="3.40.1010.10">
    <property type="entry name" value="Cobalt-precorrin-4 Transmethylase, Domain 1"/>
    <property type="match status" value="1"/>
</dbReference>
<evidence type="ECO:0000256" key="3">
    <source>
        <dbReference type="ARBA" id="ARBA00022573"/>
    </source>
</evidence>
<dbReference type="NCBIfam" id="NF007922">
    <property type="entry name" value="PRK10637.1"/>
    <property type="match status" value="1"/>
</dbReference>
<evidence type="ECO:0000256" key="15">
    <source>
        <dbReference type="PIRSR" id="PIRSR036426-1"/>
    </source>
</evidence>
<evidence type="ECO:0000256" key="4">
    <source>
        <dbReference type="ARBA" id="ARBA00022603"/>
    </source>
</evidence>
<dbReference type="NCBIfam" id="TIGR01469">
    <property type="entry name" value="cobA_cysG_Cterm"/>
    <property type="match status" value="1"/>
</dbReference>
<dbReference type="PANTHER" id="PTHR45790:SF3">
    <property type="entry name" value="S-ADENOSYL-L-METHIONINE-DEPENDENT UROPORPHYRINOGEN III METHYLTRANSFERASE, CHLOROPLASTIC"/>
    <property type="match status" value="1"/>
</dbReference>
<dbReference type="Pfam" id="PF10414">
    <property type="entry name" value="CysG_dimeriser"/>
    <property type="match status" value="1"/>
</dbReference>
<dbReference type="InterPro" id="IPR037115">
    <property type="entry name" value="Sirohaem_synt_dimer_dom_sf"/>
</dbReference>
<dbReference type="InterPro" id="IPR000878">
    <property type="entry name" value="4pyrrol_Mease"/>
</dbReference>
<feature type="domain" description="Siroheme synthase central" evidence="19">
    <location>
        <begin position="133"/>
        <end position="158"/>
    </location>
</feature>
<dbReference type="InterPro" id="IPR012409">
    <property type="entry name" value="Sirohaem_synth"/>
</dbReference>
<dbReference type="Gene3D" id="3.30.160.110">
    <property type="entry name" value="Siroheme synthase, domain 2"/>
    <property type="match status" value="1"/>
</dbReference>
<dbReference type="InterPro" id="IPR006366">
    <property type="entry name" value="CobA/CysG_C"/>
</dbReference>
<protein>
    <submittedName>
        <fullName evidence="20">Uroporphyrinogen-III C-methyltransferase</fullName>
    </submittedName>
</protein>
<feature type="active site" description="Proton donor" evidence="15">
    <location>
        <position position="283"/>
    </location>
</feature>
<keyword evidence="6" id="KW-0949">S-adenosyl-L-methionine</keyword>
<dbReference type="NCBIfam" id="NF004790">
    <property type="entry name" value="PRK06136.1"/>
    <property type="match status" value="1"/>
</dbReference>
<dbReference type="Gene3D" id="3.40.50.720">
    <property type="entry name" value="NAD(P)-binding Rossmann-like Domain"/>
    <property type="match status" value="1"/>
</dbReference>
<evidence type="ECO:0000259" key="19">
    <source>
        <dbReference type="Pfam" id="PF14824"/>
    </source>
</evidence>
<evidence type="ECO:0000259" key="18">
    <source>
        <dbReference type="Pfam" id="PF10414"/>
    </source>
</evidence>
<evidence type="ECO:0000256" key="14">
    <source>
        <dbReference type="ARBA" id="ARBA00060548"/>
    </source>
</evidence>
<dbReference type="AlphaFoldDB" id="A0A318NCE0"/>
<evidence type="ECO:0000256" key="7">
    <source>
        <dbReference type="ARBA" id="ARBA00023002"/>
    </source>
</evidence>
<evidence type="ECO:0000256" key="5">
    <source>
        <dbReference type="ARBA" id="ARBA00022679"/>
    </source>
</evidence>
<keyword evidence="21" id="KW-1185">Reference proteome</keyword>